<feature type="transmembrane region" description="Helical" evidence="6">
    <location>
        <begin position="9"/>
        <end position="28"/>
    </location>
</feature>
<evidence type="ECO:0000256" key="6">
    <source>
        <dbReference type="SAM" id="Phobius"/>
    </source>
</evidence>
<accession>A0A5J5KUX3</accession>
<name>A0A5J5KUX3_9MICC</name>
<feature type="transmembrane region" description="Helical" evidence="6">
    <location>
        <begin position="72"/>
        <end position="92"/>
    </location>
</feature>
<evidence type="ECO:0000256" key="3">
    <source>
        <dbReference type="ARBA" id="ARBA00022692"/>
    </source>
</evidence>
<sequence length="402" mass="42304">MLKRIFAPLLPRVIAGIILGVLCGLFFPEGLARVFVTFNALFSGFLGFIIPVLILALVAPAIADLGRGAGRWLLITAGVAYLSTVVAGFLAYGTATALFPTLLGERNVSALTDPSEQSLTPYFEIAMPAPMEIMTALLLAFCIGVGITFIKGETLHRGLDELRSIVMKIVVSAIVPLLPVYVFGAFLGLTMNGEIGTVITTFIRVVIVAFALTLLYLLVQYAIAGAVSGRNPFKLLRNMLPAYFTALGTSSSAATIPVTLQCTLRNGVREDVAGFTVPLCATIHLAGSTLKIVLFSVAVMIFMGREIDPMTYIGFILMLGITMVAAPGVPGGAIMAAVGVLGSMLGFDDTMISIMIATYVAIDSFGTACNVTGDGAIAVVVNKLYGRREDTLQAPESSTIAS</sequence>
<dbReference type="Gene3D" id="1.10.3860.10">
    <property type="entry name" value="Sodium:dicarboxylate symporter"/>
    <property type="match status" value="1"/>
</dbReference>
<feature type="transmembrane region" description="Helical" evidence="6">
    <location>
        <begin position="195"/>
        <end position="219"/>
    </location>
</feature>
<evidence type="ECO:0000256" key="2">
    <source>
        <dbReference type="ARBA" id="ARBA00022448"/>
    </source>
</evidence>
<gene>
    <name evidence="7" type="ORF">FCK90_14220</name>
</gene>
<dbReference type="PRINTS" id="PR00173">
    <property type="entry name" value="EDTRNSPORT"/>
</dbReference>
<evidence type="ECO:0000256" key="5">
    <source>
        <dbReference type="ARBA" id="ARBA00023136"/>
    </source>
</evidence>
<dbReference type="Pfam" id="PF00375">
    <property type="entry name" value="SDF"/>
    <property type="match status" value="1"/>
</dbReference>
<comment type="caution">
    <text evidence="7">The sequence shown here is derived from an EMBL/GenBank/DDBJ whole genome shotgun (WGS) entry which is preliminary data.</text>
</comment>
<keyword evidence="5 6" id="KW-0472">Membrane</keyword>
<keyword evidence="3 6" id="KW-0812">Transmembrane</keyword>
<dbReference type="InterPro" id="IPR001991">
    <property type="entry name" value="Na-dicarboxylate_symporter"/>
</dbReference>
<keyword evidence="8" id="KW-1185">Reference proteome</keyword>
<comment type="subcellular location">
    <subcellularLocation>
        <location evidence="1">Membrane</location>
        <topology evidence="1">Multi-pass membrane protein</topology>
    </subcellularLocation>
</comment>
<evidence type="ECO:0000313" key="8">
    <source>
        <dbReference type="Proteomes" id="UP000325957"/>
    </source>
</evidence>
<dbReference type="GO" id="GO:0032329">
    <property type="term" value="P:serine transport"/>
    <property type="evidence" value="ECO:0007669"/>
    <property type="project" value="TreeGrafter"/>
</dbReference>
<dbReference type="Proteomes" id="UP000325957">
    <property type="component" value="Unassembled WGS sequence"/>
</dbReference>
<dbReference type="AlphaFoldDB" id="A0A5J5KUX3"/>
<dbReference type="GO" id="GO:0005886">
    <property type="term" value="C:plasma membrane"/>
    <property type="evidence" value="ECO:0007669"/>
    <property type="project" value="TreeGrafter"/>
</dbReference>
<evidence type="ECO:0000313" key="7">
    <source>
        <dbReference type="EMBL" id="KAA9393020.1"/>
    </source>
</evidence>
<evidence type="ECO:0000256" key="1">
    <source>
        <dbReference type="ARBA" id="ARBA00004141"/>
    </source>
</evidence>
<feature type="transmembrane region" description="Helical" evidence="6">
    <location>
        <begin position="240"/>
        <end position="260"/>
    </location>
</feature>
<dbReference type="OrthoDB" id="9768885at2"/>
<organism evidence="7 8">
    <name type="scientific">Kocuria coralli</name>
    <dbReference type="NCBI Taxonomy" id="1461025"/>
    <lineage>
        <taxon>Bacteria</taxon>
        <taxon>Bacillati</taxon>
        <taxon>Actinomycetota</taxon>
        <taxon>Actinomycetes</taxon>
        <taxon>Micrococcales</taxon>
        <taxon>Micrococcaceae</taxon>
        <taxon>Kocuria</taxon>
    </lineage>
</organism>
<feature type="transmembrane region" description="Helical" evidence="6">
    <location>
        <begin position="272"/>
        <end position="303"/>
    </location>
</feature>
<feature type="transmembrane region" description="Helical" evidence="6">
    <location>
        <begin position="170"/>
        <end position="189"/>
    </location>
</feature>
<evidence type="ECO:0000256" key="4">
    <source>
        <dbReference type="ARBA" id="ARBA00022989"/>
    </source>
</evidence>
<feature type="transmembrane region" description="Helical" evidence="6">
    <location>
        <begin position="133"/>
        <end position="150"/>
    </location>
</feature>
<dbReference type="EMBL" id="SZWF01000031">
    <property type="protein sequence ID" value="KAA9393020.1"/>
    <property type="molecule type" value="Genomic_DNA"/>
</dbReference>
<dbReference type="GO" id="GO:0005295">
    <property type="term" value="F:neutral L-amino acid:sodium symporter activity"/>
    <property type="evidence" value="ECO:0007669"/>
    <property type="project" value="TreeGrafter"/>
</dbReference>
<proteinExistence type="predicted"/>
<dbReference type="PANTHER" id="PTHR42865">
    <property type="entry name" value="PROTON/GLUTAMATE-ASPARTATE SYMPORTER"/>
    <property type="match status" value="1"/>
</dbReference>
<reference evidence="7 8" key="1">
    <citation type="submission" date="2019-05" db="EMBL/GenBank/DDBJ databases">
        <title>Kocuria coralli sp. nov., a novel actinobacterium isolated from coral reef seawater.</title>
        <authorList>
            <person name="Li J."/>
        </authorList>
    </citation>
    <scope>NUCLEOTIDE SEQUENCE [LARGE SCALE GENOMIC DNA]</scope>
    <source>
        <strain evidence="7 8">SCSIO 13007</strain>
    </source>
</reference>
<protein>
    <submittedName>
        <fullName evidence="7">Dicarboxylate/amino acid:cation symporter</fullName>
    </submittedName>
</protein>
<dbReference type="SUPFAM" id="SSF118215">
    <property type="entry name" value="Proton glutamate symport protein"/>
    <property type="match status" value="1"/>
</dbReference>
<dbReference type="PANTHER" id="PTHR42865:SF8">
    <property type="entry name" value="SERINE_THREONINE TRANSPORTER SSTT"/>
    <property type="match status" value="1"/>
</dbReference>
<feature type="transmembrane region" description="Helical" evidence="6">
    <location>
        <begin position="315"/>
        <end position="341"/>
    </location>
</feature>
<keyword evidence="4 6" id="KW-1133">Transmembrane helix</keyword>
<dbReference type="InterPro" id="IPR036458">
    <property type="entry name" value="Na:dicarbo_symporter_sf"/>
</dbReference>
<feature type="transmembrane region" description="Helical" evidence="6">
    <location>
        <begin position="40"/>
        <end position="60"/>
    </location>
</feature>
<keyword evidence="2" id="KW-0813">Transport</keyword>
<dbReference type="RefSeq" id="WP_158034973.1">
    <property type="nucleotide sequence ID" value="NZ_ML708633.1"/>
</dbReference>